<accession>A0AAE0ZBM5</accession>
<dbReference type="Gene3D" id="3.40.50.1820">
    <property type="entry name" value="alpha/beta hydrolase"/>
    <property type="match status" value="1"/>
</dbReference>
<organism evidence="7 8">
    <name type="scientific">Elysia crispata</name>
    <name type="common">lettuce slug</name>
    <dbReference type="NCBI Taxonomy" id="231223"/>
    <lineage>
        <taxon>Eukaryota</taxon>
        <taxon>Metazoa</taxon>
        <taxon>Spiralia</taxon>
        <taxon>Lophotrochozoa</taxon>
        <taxon>Mollusca</taxon>
        <taxon>Gastropoda</taxon>
        <taxon>Heterobranchia</taxon>
        <taxon>Euthyneura</taxon>
        <taxon>Panpulmonata</taxon>
        <taxon>Sacoglossa</taxon>
        <taxon>Placobranchoidea</taxon>
        <taxon>Plakobranchidae</taxon>
        <taxon>Elysia</taxon>
    </lineage>
</organism>
<name>A0AAE0ZBM5_9GAST</name>
<dbReference type="Proteomes" id="UP001283361">
    <property type="component" value="Unassembled WGS sequence"/>
</dbReference>
<reference evidence="7" key="1">
    <citation type="journal article" date="2023" name="G3 (Bethesda)">
        <title>A reference genome for the long-term kleptoplast-retaining sea slug Elysia crispata morphotype clarki.</title>
        <authorList>
            <person name="Eastman K.E."/>
            <person name="Pendleton A.L."/>
            <person name="Shaikh M.A."/>
            <person name="Suttiyut T."/>
            <person name="Ogas R."/>
            <person name="Tomko P."/>
            <person name="Gavelis G."/>
            <person name="Widhalm J.R."/>
            <person name="Wisecaver J.H."/>
        </authorList>
    </citation>
    <scope>NUCLEOTIDE SEQUENCE</scope>
    <source>
        <strain evidence="7">ECLA1</strain>
    </source>
</reference>
<keyword evidence="8" id="KW-1185">Reference proteome</keyword>
<evidence type="ECO:0000313" key="8">
    <source>
        <dbReference type="Proteomes" id="UP001283361"/>
    </source>
</evidence>
<dbReference type="GO" id="GO:0052689">
    <property type="term" value="F:carboxylic ester hydrolase activity"/>
    <property type="evidence" value="ECO:0007669"/>
    <property type="project" value="InterPro"/>
</dbReference>
<protein>
    <recommendedName>
        <fullName evidence="6">Alpha/beta hydrolase fold-3 domain-containing protein</fullName>
    </recommendedName>
</protein>
<dbReference type="InterPro" id="IPR013094">
    <property type="entry name" value="AB_hydrolase_3"/>
</dbReference>
<dbReference type="InterPro" id="IPR017157">
    <property type="entry name" value="Arylacetamide_deacetylase"/>
</dbReference>
<dbReference type="EMBL" id="JAWDGP010004218">
    <property type="protein sequence ID" value="KAK3766504.1"/>
    <property type="molecule type" value="Genomic_DNA"/>
</dbReference>
<keyword evidence="5" id="KW-0472">Membrane</keyword>
<dbReference type="InterPro" id="IPR029058">
    <property type="entry name" value="AB_hydrolase_fold"/>
</dbReference>
<feature type="domain" description="Alpha/beta hydrolase fold-3" evidence="6">
    <location>
        <begin position="317"/>
        <end position="385"/>
    </location>
</feature>
<feature type="active site" evidence="3 4">
    <location>
        <position position="196"/>
    </location>
</feature>
<evidence type="ECO:0000259" key="6">
    <source>
        <dbReference type="Pfam" id="PF07859"/>
    </source>
</evidence>
<sequence length="420" mass="47257">MSKLKLFAIIWAMVVAIMAGFLYTPLPEGIEDPFGAIVFMAFWKILVRYPQLTREFFGQGRYLDNLEAMQIHIFQEDEMRPISSWFGGLNVTRSTIAGVPVIVYKHWDDEDADLRPGFVYFHGGGWIAASADVYDWTVYDIAMRTGVVAINVDYRLAPQHPFPAGFDDVVSVTRYILRHGKKFGIDVSRVGVAGDSAGGNLAAATALHLSKMSSDLPQLKYQVLLHPVLQGLTFRLPAHLDNAETFPILYAKHIAAFASIYLGLGGRNGEFHGTIFFENHHVSPEFRTKSKYAKYVDEKNLPEKYRTPKKTAPIINDSHNETIFQRIKSLIVDPRFSPLMADDLTKLPPTMVVVQKYDVLRDDGLLYAKRLRDSGVETVVHDGKGFHIDHLKLAPEFIHSKTGAKAVKDVCKFISRITRS</sequence>
<gene>
    <name evidence="7" type="ORF">RRG08_057602</name>
</gene>
<proteinExistence type="inferred from homology"/>
<dbReference type="InterPro" id="IPR033140">
    <property type="entry name" value="Lipase_GDXG_put_SER_AS"/>
</dbReference>
<dbReference type="SUPFAM" id="SSF53474">
    <property type="entry name" value="alpha/beta-Hydrolases"/>
    <property type="match status" value="1"/>
</dbReference>
<dbReference type="PANTHER" id="PTHR48081">
    <property type="entry name" value="AB HYDROLASE SUPERFAMILY PROTEIN C4A8.06C"/>
    <property type="match status" value="1"/>
</dbReference>
<dbReference type="PIRSF" id="PIRSF037251">
    <property type="entry name" value="Arylacetamide_deacetylase"/>
    <property type="match status" value="1"/>
</dbReference>
<keyword evidence="2" id="KW-0378">Hydrolase</keyword>
<feature type="domain" description="Alpha/beta hydrolase fold-3" evidence="6">
    <location>
        <begin position="118"/>
        <end position="263"/>
    </location>
</feature>
<evidence type="ECO:0000256" key="5">
    <source>
        <dbReference type="SAM" id="Phobius"/>
    </source>
</evidence>
<keyword evidence="5" id="KW-0812">Transmembrane</keyword>
<keyword evidence="5" id="KW-1133">Transmembrane helix</keyword>
<comment type="similarity">
    <text evidence="1">Belongs to the 'GDXG' lipolytic enzyme family.</text>
</comment>
<evidence type="ECO:0000256" key="1">
    <source>
        <dbReference type="ARBA" id="ARBA00010515"/>
    </source>
</evidence>
<comment type="caution">
    <text evidence="7">The sequence shown here is derived from an EMBL/GenBank/DDBJ whole genome shotgun (WGS) entry which is preliminary data.</text>
</comment>
<dbReference type="Pfam" id="PF07859">
    <property type="entry name" value="Abhydrolase_3"/>
    <property type="match status" value="2"/>
</dbReference>
<dbReference type="GO" id="GO:0016020">
    <property type="term" value="C:membrane"/>
    <property type="evidence" value="ECO:0007669"/>
    <property type="project" value="InterPro"/>
</dbReference>
<evidence type="ECO:0000313" key="7">
    <source>
        <dbReference type="EMBL" id="KAK3766504.1"/>
    </source>
</evidence>
<feature type="transmembrane region" description="Helical" evidence="5">
    <location>
        <begin position="7"/>
        <end position="24"/>
    </location>
</feature>
<evidence type="ECO:0000256" key="2">
    <source>
        <dbReference type="ARBA" id="ARBA00022801"/>
    </source>
</evidence>
<dbReference type="InterPro" id="IPR050300">
    <property type="entry name" value="GDXG_lipolytic_enzyme"/>
</dbReference>
<evidence type="ECO:0000256" key="3">
    <source>
        <dbReference type="PIRSR" id="PIRSR037251-1"/>
    </source>
</evidence>
<dbReference type="PROSITE" id="PS01174">
    <property type="entry name" value="LIPASE_GDXG_SER"/>
    <property type="match status" value="1"/>
</dbReference>
<feature type="active site" evidence="3">
    <location>
        <position position="358"/>
    </location>
</feature>
<dbReference type="AlphaFoldDB" id="A0AAE0ZBM5"/>
<feature type="active site" evidence="3">
    <location>
        <position position="387"/>
    </location>
</feature>
<evidence type="ECO:0000256" key="4">
    <source>
        <dbReference type="PROSITE-ProRule" id="PRU10038"/>
    </source>
</evidence>
<dbReference type="PANTHER" id="PTHR48081:SF8">
    <property type="entry name" value="ALPHA_BETA HYDROLASE FOLD-3 DOMAIN-CONTAINING PROTEIN-RELATED"/>
    <property type="match status" value="1"/>
</dbReference>